<reference evidence="1 2" key="1">
    <citation type="submission" date="2019-10" db="EMBL/GenBank/DDBJ databases">
        <title>Dictyobacter vulcani sp. nov., within the class Ktedonobacteria, isolated from soil of volcanic Mt. Zao.</title>
        <authorList>
            <person name="Zheng Y."/>
            <person name="Wang C.M."/>
            <person name="Sakai Y."/>
            <person name="Abe K."/>
            <person name="Yokota A."/>
            <person name="Yabe S."/>
        </authorList>
    </citation>
    <scope>NUCLEOTIDE SEQUENCE [LARGE SCALE GENOMIC DNA]</scope>
    <source>
        <strain evidence="1 2">W12</strain>
    </source>
</reference>
<dbReference type="Proteomes" id="UP000326912">
    <property type="component" value="Unassembled WGS sequence"/>
</dbReference>
<dbReference type="RefSeq" id="WP_151758341.1">
    <property type="nucleotide sequence ID" value="NZ_BKZW01000002.1"/>
</dbReference>
<evidence type="ECO:0000313" key="2">
    <source>
        <dbReference type="Proteomes" id="UP000326912"/>
    </source>
</evidence>
<sequence>METNNDGTYFQEGDQVRIKLTGEQGSVNATDGGVVYVVMDTTNETRVFSAYSDKDSAIEFVPQASKKQA</sequence>
<name>A0A5J4KVX5_9CHLR</name>
<organism evidence="1 2">
    <name type="scientific">Dictyobacter vulcani</name>
    <dbReference type="NCBI Taxonomy" id="2607529"/>
    <lineage>
        <taxon>Bacteria</taxon>
        <taxon>Bacillati</taxon>
        <taxon>Chloroflexota</taxon>
        <taxon>Ktedonobacteria</taxon>
        <taxon>Ktedonobacterales</taxon>
        <taxon>Dictyobacteraceae</taxon>
        <taxon>Dictyobacter</taxon>
    </lineage>
</organism>
<proteinExistence type="predicted"/>
<evidence type="ECO:0000313" key="1">
    <source>
        <dbReference type="EMBL" id="GER90631.1"/>
    </source>
</evidence>
<keyword evidence="2" id="KW-1185">Reference proteome</keyword>
<comment type="caution">
    <text evidence="1">The sequence shown here is derived from an EMBL/GenBank/DDBJ whole genome shotgun (WGS) entry which is preliminary data.</text>
</comment>
<dbReference type="EMBL" id="BKZW01000002">
    <property type="protein sequence ID" value="GER90631.1"/>
    <property type="molecule type" value="Genomic_DNA"/>
</dbReference>
<gene>
    <name evidence="1" type="ORF">KDW_47930</name>
</gene>
<dbReference type="AlphaFoldDB" id="A0A5J4KVX5"/>
<accession>A0A5J4KVX5</accession>
<protein>
    <submittedName>
        <fullName evidence="1">Uncharacterized protein</fullName>
    </submittedName>
</protein>